<dbReference type="SUPFAM" id="SSF118290">
    <property type="entry name" value="WRKY DNA-binding domain"/>
    <property type="match status" value="1"/>
</dbReference>
<dbReference type="AlphaFoldDB" id="W9SLK0"/>
<feature type="region of interest" description="Disordered" evidence="6">
    <location>
        <begin position="54"/>
        <end position="80"/>
    </location>
</feature>
<keyword evidence="3" id="KW-0238">DNA-binding</keyword>
<dbReference type="KEGG" id="mnt:21390124"/>
<comment type="subcellular location">
    <subcellularLocation>
        <location evidence="1">Nucleus</location>
    </subcellularLocation>
</comment>
<dbReference type="PANTHER" id="PTHR31221:SF230">
    <property type="entry name" value="WRKY DOMAIN-CONTAINING PROTEIN"/>
    <property type="match status" value="1"/>
</dbReference>
<sequence length="171" mass="19341">MDQELIPSLDPLSDILNNGPISLPMPSQFSPDMLDWFDLFGGSDISCDHNKASSASHVSAKAKNIASEGDKSTSGENKAKVFRKKKAIPQRIAFHTRSDDDVLDDGYRWRKYGQKTVKNNPHPRVKKQIQRLSRDSRIVVTTYEGVHNHHCEKLMESLGPLLKQLQFLSRI</sequence>
<keyword evidence="5" id="KW-0539">Nucleus</keyword>
<dbReference type="PANTHER" id="PTHR31221">
    <property type="entry name" value="WRKY TRANSCRIPTION FACTOR PROTEIN 1-RELATED"/>
    <property type="match status" value="1"/>
</dbReference>
<dbReference type="EMBL" id="KE346349">
    <property type="protein sequence ID" value="EXC34347.1"/>
    <property type="molecule type" value="Genomic_DNA"/>
</dbReference>
<dbReference type="InterPro" id="IPR036576">
    <property type="entry name" value="WRKY_dom_sf"/>
</dbReference>
<feature type="domain" description="WRKY" evidence="7">
    <location>
        <begin position="98"/>
        <end position="152"/>
    </location>
</feature>
<evidence type="ECO:0000256" key="4">
    <source>
        <dbReference type="ARBA" id="ARBA00023163"/>
    </source>
</evidence>
<dbReference type="eggNOG" id="ENOG502RXZS">
    <property type="taxonomic scope" value="Eukaryota"/>
</dbReference>
<keyword evidence="9" id="KW-1185">Reference proteome</keyword>
<feature type="compositionally biased region" description="Low complexity" evidence="6">
    <location>
        <begin position="54"/>
        <end position="63"/>
    </location>
</feature>
<keyword evidence="4" id="KW-0804">Transcription</keyword>
<dbReference type="Pfam" id="PF03106">
    <property type="entry name" value="WRKY"/>
    <property type="match status" value="1"/>
</dbReference>
<name>W9SLK0_9ROSA</name>
<gene>
    <name evidence="8" type="ORF">L484_006702</name>
</gene>
<organism evidence="8 9">
    <name type="scientific">Morus notabilis</name>
    <dbReference type="NCBI Taxonomy" id="981085"/>
    <lineage>
        <taxon>Eukaryota</taxon>
        <taxon>Viridiplantae</taxon>
        <taxon>Streptophyta</taxon>
        <taxon>Embryophyta</taxon>
        <taxon>Tracheophyta</taxon>
        <taxon>Spermatophyta</taxon>
        <taxon>Magnoliopsida</taxon>
        <taxon>eudicotyledons</taxon>
        <taxon>Gunneridae</taxon>
        <taxon>Pentapetalae</taxon>
        <taxon>rosids</taxon>
        <taxon>fabids</taxon>
        <taxon>Rosales</taxon>
        <taxon>Moraceae</taxon>
        <taxon>Moreae</taxon>
        <taxon>Morus</taxon>
    </lineage>
</organism>
<evidence type="ECO:0000313" key="8">
    <source>
        <dbReference type="EMBL" id="EXC34347.1"/>
    </source>
</evidence>
<accession>W9SLK0</accession>
<dbReference type="GO" id="GO:0005634">
    <property type="term" value="C:nucleus"/>
    <property type="evidence" value="ECO:0007669"/>
    <property type="project" value="UniProtKB-SubCell"/>
</dbReference>
<evidence type="ECO:0000256" key="6">
    <source>
        <dbReference type="SAM" id="MobiDB-lite"/>
    </source>
</evidence>
<proteinExistence type="predicted"/>
<feature type="compositionally biased region" description="Basic and acidic residues" evidence="6">
    <location>
        <begin position="68"/>
        <end position="79"/>
    </location>
</feature>
<reference evidence="9" key="1">
    <citation type="submission" date="2013-01" db="EMBL/GenBank/DDBJ databases">
        <title>Draft Genome Sequence of a Mulberry Tree, Morus notabilis C.K. Schneid.</title>
        <authorList>
            <person name="He N."/>
            <person name="Zhao S."/>
        </authorList>
    </citation>
    <scope>NUCLEOTIDE SEQUENCE</scope>
</reference>
<dbReference type="InterPro" id="IPR044810">
    <property type="entry name" value="WRKY_plant"/>
</dbReference>
<dbReference type="PROSITE" id="PS50811">
    <property type="entry name" value="WRKY"/>
    <property type="match status" value="1"/>
</dbReference>
<dbReference type="GO" id="GO:0043565">
    <property type="term" value="F:sequence-specific DNA binding"/>
    <property type="evidence" value="ECO:0007669"/>
    <property type="project" value="InterPro"/>
</dbReference>
<evidence type="ECO:0000313" key="9">
    <source>
        <dbReference type="Proteomes" id="UP000030645"/>
    </source>
</evidence>
<dbReference type="GO" id="GO:0003700">
    <property type="term" value="F:DNA-binding transcription factor activity"/>
    <property type="evidence" value="ECO:0007669"/>
    <property type="project" value="InterPro"/>
</dbReference>
<dbReference type="SMART" id="SM00774">
    <property type="entry name" value="WRKY"/>
    <property type="match status" value="1"/>
</dbReference>
<dbReference type="Proteomes" id="UP000030645">
    <property type="component" value="Unassembled WGS sequence"/>
</dbReference>
<dbReference type="Gene3D" id="2.20.25.80">
    <property type="entry name" value="WRKY domain"/>
    <property type="match status" value="1"/>
</dbReference>
<evidence type="ECO:0000259" key="7">
    <source>
        <dbReference type="PROSITE" id="PS50811"/>
    </source>
</evidence>
<dbReference type="InterPro" id="IPR003657">
    <property type="entry name" value="WRKY_dom"/>
</dbReference>
<evidence type="ECO:0000256" key="3">
    <source>
        <dbReference type="ARBA" id="ARBA00023125"/>
    </source>
</evidence>
<evidence type="ECO:0000256" key="1">
    <source>
        <dbReference type="ARBA" id="ARBA00004123"/>
    </source>
</evidence>
<keyword evidence="2" id="KW-0805">Transcription regulation</keyword>
<evidence type="ECO:0000256" key="5">
    <source>
        <dbReference type="ARBA" id="ARBA00023242"/>
    </source>
</evidence>
<dbReference type="OrthoDB" id="1921377at2759"/>
<evidence type="ECO:0000256" key="2">
    <source>
        <dbReference type="ARBA" id="ARBA00023015"/>
    </source>
</evidence>
<protein>
    <submittedName>
        <fullName evidence="8">Putative WRKY transcription factor 56</fullName>
    </submittedName>
</protein>